<dbReference type="GO" id="GO:0016787">
    <property type="term" value="F:hydrolase activity"/>
    <property type="evidence" value="ECO:0007669"/>
    <property type="project" value="UniProtKB-KW"/>
</dbReference>
<dbReference type="Proteomes" id="UP001281761">
    <property type="component" value="Unassembled WGS sequence"/>
</dbReference>
<keyword evidence="4" id="KW-0067">ATP-binding</keyword>
<dbReference type="InterPro" id="IPR014014">
    <property type="entry name" value="RNA_helicase_DEAD_Q_motif"/>
</dbReference>
<organism evidence="10 11">
    <name type="scientific">Blattamonas nauphoetae</name>
    <dbReference type="NCBI Taxonomy" id="2049346"/>
    <lineage>
        <taxon>Eukaryota</taxon>
        <taxon>Metamonada</taxon>
        <taxon>Preaxostyla</taxon>
        <taxon>Oxymonadida</taxon>
        <taxon>Blattamonas</taxon>
    </lineage>
</organism>
<keyword evidence="1" id="KW-0547">Nucleotide-binding</keyword>
<accession>A0ABQ9XP87</accession>
<reference evidence="10 11" key="1">
    <citation type="journal article" date="2022" name="bioRxiv">
        <title>Genomics of Preaxostyla Flagellates Illuminates Evolutionary Transitions and the Path Towards Mitochondrial Loss.</title>
        <authorList>
            <person name="Novak L.V.F."/>
            <person name="Treitli S.C."/>
            <person name="Pyrih J."/>
            <person name="Halakuc P."/>
            <person name="Pipaliya S.V."/>
            <person name="Vacek V."/>
            <person name="Brzon O."/>
            <person name="Soukal P."/>
            <person name="Eme L."/>
            <person name="Dacks J.B."/>
            <person name="Karnkowska A."/>
            <person name="Elias M."/>
            <person name="Hampl V."/>
        </authorList>
    </citation>
    <scope>NUCLEOTIDE SEQUENCE [LARGE SCALE GENOMIC DNA]</scope>
    <source>
        <strain evidence="10">NAU3</strain>
        <tissue evidence="10">Gut</tissue>
    </source>
</reference>
<name>A0ABQ9XP87_9EUKA</name>
<dbReference type="PANTHER" id="PTHR47959">
    <property type="entry name" value="ATP-DEPENDENT RNA HELICASE RHLE-RELATED"/>
    <property type="match status" value="1"/>
</dbReference>
<feature type="domain" description="DEAD-box RNA helicase Q" evidence="9">
    <location>
        <begin position="1"/>
        <end position="29"/>
    </location>
</feature>
<dbReference type="Pfam" id="PF00271">
    <property type="entry name" value="Helicase_C"/>
    <property type="match status" value="1"/>
</dbReference>
<dbReference type="Gene3D" id="3.40.50.300">
    <property type="entry name" value="P-loop containing nucleotide triphosphate hydrolases"/>
    <property type="match status" value="2"/>
</dbReference>
<dbReference type="PROSITE" id="PS51195">
    <property type="entry name" value="Q_MOTIF"/>
    <property type="match status" value="1"/>
</dbReference>
<dbReference type="GO" id="GO:0003724">
    <property type="term" value="F:RNA helicase activity"/>
    <property type="evidence" value="ECO:0007669"/>
    <property type="project" value="UniProtKB-EC"/>
</dbReference>
<evidence type="ECO:0000256" key="5">
    <source>
        <dbReference type="PROSITE-ProRule" id="PRU00552"/>
    </source>
</evidence>
<dbReference type="SMART" id="SM00490">
    <property type="entry name" value="HELICc"/>
    <property type="match status" value="1"/>
</dbReference>
<dbReference type="InterPro" id="IPR027417">
    <property type="entry name" value="P-loop_NTPase"/>
</dbReference>
<dbReference type="InterPro" id="IPR050079">
    <property type="entry name" value="DEAD_box_RNA_helicase"/>
</dbReference>
<dbReference type="PANTHER" id="PTHR47959:SF24">
    <property type="entry name" value="ATP-DEPENDENT RNA HELICASE"/>
    <property type="match status" value="1"/>
</dbReference>
<feature type="compositionally biased region" description="Basic residues" evidence="6">
    <location>
        <begin position="484"/>
        <end position="494"/>
    </location>
</feature>
<comment type="caution">
    <text evidence="10">The sequence shown here is derived from an EMBL/GenBank/DDBJ whole genome shotgun (WGS) entry which is preliminary data.</text>
</comment>
<evidence type="ECO:0000259" key="9">
    <source>
        <dbReference type="PROSITE" id="PS51195"/>
    </source>
</evidence>
<dbReference type="SMART" id="SM00487">
    <property type="entry name" value="DEXDc"/>
    <property type="match status" value="1"/>
</dbReference>
<evidence type="ECO:0000256" key="4">
    <source>
        <dbReference type="ARBA" id="ARBA00022840"/>
    </source>
</evidence>
<evidence type="ECO:0000256" key="2">
    <source>
        <dbReference type="ARBA" id="ARBA00022801"/>
    </source>
</evidence>
<dbReference type="Pfam" id="PF00270">
    <property type="entry name" value="DEAD"/>
    <property type="match status" value="1"/>
</dbReference>
<evidence type="ECO:0000256" key="3">
    <source>
        <dbReference type="ARBA" id="ARBA00022806"/>
    </source>
</evidence>
<dbReference type="InterPro" id="IPR011545">
    <property type="entry name" value="DEAD/DEAH_box_helicase_dom"/>
</dbReference>
<dbReference type="PROSITE" id="PS51192">
    <property type="entry name" value="HELICASE_ATP_BIND_1"/>
    <property type="match status" value="1"/>
</dbReference>
<evidence type="ECO:0000313" key="11">
    <source>
        <dbReference type="Proteomes" id="UP001281761"/>
    </source>
</evidence>
<evidence type="ECO:0000313" key="10">
    <source>
        <dbReference type="EMBL" id="KAK2952407.1"/>
    </source>
</evidence>
<protein>
    <submittedName>
        <fullName evidence="10">DEAD-box ATP-dependent RNA helicase 36</fullName>
        <ecNumber evidence="10">3.6.4.13</ecNumber>
    </submittedName>
</protein>
<feature type="short sequence motif" description="Q motif" evidence="5">
    <location>
        <begin position="1"/>
        <end position="29"/>
    </location>
</feature>
<dbReference type="EC" id="3.6.4.13" evidence="10"/>
<dbReference type="EMBL" id="JARBJD010000104">
    <property type="protein sequence ID" value="KAK2952407.1"/>
    <property type="molecule type" value="Genomic_DNA"/>
</dbReference>
<dbReference type="SUPFAM" id="SSF52540">
    <property type="entry name" value="P-loop containing nucleoside triphosphate hydrolases"/>
    <property type="match status" value="2"/>
</dbReference>
<dbReference type="InterPro" id="IPR001650">
    <property type="entry name" value="Helicase_C-like"/>
</dbReference>
<feature type="region of interest" description="Disordered" evidence="6">
    <location>
        <begin position="453"/>
        <end position="494"/>
    </location>
</feature>
<evidence type="ECO:0000256" key="6">
    <source>
        <dbReference type="SAM" id="MobiDB-lite"/>
    </source>
</evidence>
<feature type="compositionally biased region" description="Basic and acidic residues" evidence="6">
    <location>
        <begin position="455"/>
        <end position="470"/>
    </location>
</feature>
<evidence type="ECO:0000259" key="7">
    <source>
        <dbReference type="PROSITE" id="PS51192"/>
    </source>
</evidence>
<feature type="domain" description="Helicase ATP-binding" evidence="7">
    <location>
        <begin position="32"/>
        <end position="208"/>
    </location>
</feature>
<evidence type="ECO:0000259" key="8">
    <source>
        <dbReference type="PROSITE" id="PS51194"/>
    </source>
</evidence>
<feature type="domain" description="Helicase C-terminal" evidence="8">
    <location>
        <begin position="287"/>
        <end position="432"/>
    </location>
</feature>
<dbReference type="PROSITE" id="PS51194">
    <property type="entry name" value="HELICASE_CTER"/>
    <property type="match status" value="1"/>
</dbReference>
<keyword evidence="3 10" id="KW-0347">Helicase</keyword>
<dbReference type="InterPro" id="IPR014001">
    <property type="entry name" value="Helicase_ATP-bd"/>
</dbReference>
<dbReference type="CDD" id="cd18787">
    <property type="entry name" value="SF2_C_DEAD"/>
    <property type="match status" value="1"/>
</dbReference>
<keyword evidence="11" id="KW-1185">Reference proteome</keyword>
<evidence type="ECO:0000256" key="1">
    <source>
        <dbReference type="ARBA" id="ARBA00022741"/>
    </source>
</evidence>
<gene>
    <name evidence="10" type="ORF">BLNAU_12669</name>
</gene>
<sequence>MTWSSLSLSPELIKQCESFGMKTPTAVQNATIPSIFRGKDVIVSAKTGSGKTAAFALPIIHALLQEPYGIFALVITPTRELASQIFDQFNAFGSKLGVKVSLVVGGLDRLQQISELWNRPHIVVCTPARLSAFLSSSTESEEMEKRLTRLRFLVLDEVDNLLSGNMKEDVIKILDHCPKKRQTLLFSATIDPEVRQTVETLSLLRPKFAEISLVVPEATRLVNTLDERYMFVPAGQKEHHLYFILKHILGIAPSLDQTSLINPQKPSKKIKPKSQQQAAHNESKYNFITIDFSKKNGDQLIIFVNKKATADIVHFFLSELLIKNVCYHGEHTMFERTNAINAFKSGMATILVTTDVAARGLDIPNVTLVINFDLPKEPQTYVHRVGRTIRQEGLVGHSISIITQLDVGRVHEIEEFTHRKMVDIGEWPNTLLHDDLLPIETAKSVAHLRFSETQLGEKEAEKRKDIDKMIQKRKRTHSESDERHKHKKERKKKH</sequence>
<keyword evidence="2 10" id="KW-0378">Hydrolase</keyword>
<proteinExistence type="predicted"/>